<dbReference type="Gene3D" id="3.30.360.10">
    <property type="entry name" value="Dihydrodipicolinate Reductase, domain 2"/>
    <property type="match status" value="1"/>
</dbReference>
<feature type="domain" description="GFO/IDH/MocA-like oxidoreductase" evidence="2">
    <location>
        <begin position="20"/>
        <end position="101"/>
    </location>
</feature>
<proteinExistence type="predicted"/>
<dbReference type="InterPro" id="IPR055170">
    <property type="entry name" value="GFO_IDH_MocA-like_dom"/>
</dbReference>
<accession>X1E3C9</accession>
<organism evidence="3">
    <name type="scientific">marine sediment metagenome</name>
    <dbReference type="NCBI Taxonomy" id="412755"/>
    <lineage>
        <taxon>unclassified sequences</taxon>
        <taxon>metagenomes</taxon>
        <taxon>ecological metagenomes</taxon>
    </lineage>
</organism>
<dbReference type="GO" id="GO:0016491">
    <property type="term" value="F:oxidoreductase activity"/>
    <property type="evidence" value="ECO:0007669"/>
    <property type="project" value="UniProtKB-KW"/>
</dbReference>
<dbReference type="PANTHER" id="PTHR22604">
    <property type="entry name" value="OXIDOREDUCTASES"/>
    <property type="match status" value="1"/>
</dbReference>
<dbReference type="InterPro" id="IPR050984">
    <property type="entry name" value="Gfo/Idh/MocA_domain"/>
</dbReference>
<feature type="non-terminal residue" evidence="3">
    <location>
        <position position="101"/>
    </location>
</feature>
<feature type="non-terminal residue" evidence="3">
    <location>
        <position position="1"/>
    </location>
</feature>
<evidence type="ECO:0000313" key="3">
    <source>
        <dbReference type="EMBL" id="GAH27032.1"/>
    </source>
</evidence>
<comment type="caution">
    <text evidence="3">The sequence shown here is derived from an EMBL/GenBank/DDBJ whole genome shotgun (WGS) entry which is preliminary data.</text>
</comment>
<evidence type="ECO:0000256" key="1">
    <source>
        <dbReference type="ARBA" id="ARBA00023002"/>
    </source>
</evidence>
<gene>
    <name evidence="3" type="ORF">S01H4_65591</name>
</gene>
<sequence>NVKVGEAFMVRTHPQWLKTLDVVRSGELGEVKSILGYFSFFLTDPDNIRNIPDFGGGAILDIGCYPITTSRFIFGEEPTRAISLIDFDPEMKIDRLASIIL</sequence>
<dbReference type="Pfam" id="PF22725">
    <property type="entry name" value="GFO_IDH_MocA_C3"/>
    <property type="match status" value="1"/>
</dbReference>
<dbReference type="SUPFAM" id="SSF55347">
    <property type="entry name" value="Glyceraldehyde-3-phosphate dehydrogenase-like, C-terminal domain"/>
    <property type="match status" value="1"/>
</dbReference>
<keyword evidence="1" id="KW-0560">Oxidoreductase</keyword>
<name>X1E3C9_9ZZZZ</name>
<dbReference type="AlphaFoldDB" id="X1E3C9"/>
<protein>
    <recommendedName>
        <fullName evidence="2">GFO/IDH/MocA-like oxidoreductase domain-containing protein</fullName>
    </recommendedName>
</protein>
<dbReference type="PANTHER" id="PTHR22604:SF105">
    <property type="entry name" value="TRANS-1,2-DIHYDROBENZENE-1,2-DIOL DEHYDROGENASE"/>
    <property type="match status" value="1"/>
</dbReference>
<dbReference type="EMBL" id="BART01040200">
    <property type="protein sequence ID" value="GAH27032.1"/>
    <property type="molecule type" value="Genomic_DNA"/>
</dbReference>
<evidence type="ECO:0000259" key="2">
    <source>
        <dbReference type="Pfam" id="PF22725"/>
    </source>
</evidence>
<reference evidence="3" key="1">
    <citation type="journal article" date="2014" name="Front. Microbiol.">
        <title>High frequency of phylogenetically diverse reductive dehalogenase-homologous genes in deep subseafloor sedimentary metagenomes.</title>
        <authorList>
            <person name="Kawai M."/>
            <person name="Futagami T."/>
            <person name="Toyoda A."/>
            <person name="Takaki Y."/>
            <person name="Nishi S."/>
            <person name="Hori S."/>
            <person name="Arai W."/>
            <person name="Tsubouchi T."/>
            <person name="Morono Y."/>
            <person name="Uchiyama I."/>
            <person name="Ito T."/>
            <person name="Fujiyama A."/>
            <person name="Inagaki F."/>
            <person name="Takami H."/>
        </authorList>
    </citation>
    <scope>NUCLEOTIDE SEQUENCE</scope>
    <source>
        <strain evidence="3">Expedition CK06-06</strain>
    </source>
</reference>